<evidence type="ECO:0000313" key="9">
    <source>
        <dbReference type="EMBL" id="RVU35986.1"/>
    </source>
</evidence>
<evidence type="ECO:0000256" key="2">
    <source>
        <dbReference type="ARBA" id="ARBA00022475"/>
    </source>
</evidence>
<feature type="domain" description="MacB-like periplasmic core" evidence="8">
    <location>
        <begin position="42"/>
        <end position="240"/>
    </location>
</feature>
<keyword evidence="2" id="KW-1003">Cell membrane</keyword>
<comment type="caution">
    <text evidence="9">The sequence shown here is derived from an EMBL/GenBank/DDBJ whole genome shotgun (WGS) entry which is preliminary data.</text>
</comment>
<feature type="domain" description="ABC3 transporter permease C-terminal" evidence="7">
    <location>
        <begin position="733"/>
        <end position="834"/>
    </location>
</feature>
<reference evidence="10" key="1">
    <citation type="submission" date="2019-01" db="EMBL/GenBank/DDBJ databases">
        <title>Gri0909 isolated from a small marine red alga.</title>
        <authorList>
            <person name="Kim J."/>
            <person name="Jeong S.E."/>
            <person name="Jeon C.O."/>
        </authorList>
    </citation>
    <scope>NUCLEOTIDE SEQUENCE [LARGE SCALE GENOMIC DNA]</scope>
    <source>
        <strain evidence="10">Gri0909</strain>
    </source>
</reference>
<evidence type="ECO:0000259" key="8">
    <source>
        <dbReference type="Pfam" id="PF12704"/>
    </source>
</evidence>
<feature type="transmembrane region" description="Helical" evidence="6">
    <location>
        <begin position="817"/>
        <end position="843"/>
    </location>
</feature>
<dbReference type="OrthoDB" id="9775544at2"/>
<feature type="transmembrane region" description="Helical" evidence="6">
    <location>
        <begin position="729"/>
        <end position="752"/>
    </location>
</feature>
<feature type="transmembrane region" description="Helical" evidence="6">
    <location>
        <begin position="374"/>
        <end position="396"/>
    </location>
</feature>
<evidence type="ECO:0000256" key="4">
    <source>
        <dbReference type="ARBA" id="ARBA00022989"/>
    </source>
</evidence>
<dbReference type="GO" id="GO:0005886">
    <property type="term" value="C:plasma membrane"/>
    <property type="evidence" value="ECO:0007669"/>
    <property type="project" value="UniProtKB-SubCell"/>
</dbReference>
<dbReference type="Pfam" id="PF12704">
    <property type="entry name" value="MacB_PCD"/>
    <property type="match status" value="1"/>
</dbReference>
<evidence type="ECO:0000256" key="1">
    <source>
        <dbReference type="ARBA" id="ARBA00004651"/>
    </source>
</evidence>
<dbReference type="PANTHER" id="PTHR30287">
    <property type="entry name" value="MEMBRANE COMPONENT OF PREDICTED ABC SUPERFAMILY METABOLITE UPTAKE TRANSPORTER"/>
    <property type="match status" value="1"/>
</dbReference>
<accession>A0A437QN74</accession>
<sequence>MRDRDGRDTAAPLSRADQFRVLRALVRAEWAAGIFGLRLFIGCVAIATFMMGTVWMLGDGLSTMLSRGGTTFLGGDVSVTTTNVPLPADLADRLSALGAMSEVAELRSSAQAGGERVAVELKGVDGAYPLYGGVTLGSGRDFRTVLNRTGNVETEGRPAAIVEPTFLARTGAGIGDVLRLGGQDFVIADTLSQEPDRLSVGRFMVGPRIIVRLDALRAAGLIQRGSIVEFRYRLRDRADAPDDLVDAVRDLRPEAGWELETPADAGDRVLRTVDRTTTFLGMVGITALAIGIAGAWAAAKAWVRRRIRTIALYRLSGATPGMVLALHAVIVVFASFLGLAVGLGASAAVALPLLDVITTRLHVPLATGNVVEQMATVALILVAGLAGTGLLAMSSAAEVSPGAAMRSGEAPPSANPLHAAAGAGLVLFALGAAALSLPIPVLAGLMTLGLAAAIGVLALAAAGLAKCVSRRRPRGFLGTVIRQSLENAGHTATRTIAIGVGIIGITAIVAAQNSLQQALTQELPERVPDLVLIDVQPDQVAALRDRVEGDPGLEGLQADPFMRMTLTQVNGVPVEDALVREDKSWVIEGDRSFSWAAEPTGAALLAGDWWDVDYDGQPLVSPEEDLMEAFDLTVGDRLTYSVLGRTFTSEVVNIRKEYHRTFRPEYLLLASPQPFRDAPHTWIMSLQGKTDAALDGLIRDVSAAHGNVTAIDIRPLVAQVRGVIDGATLASFLMAGLLVVAGAMSLAALVAADVDARRQEALVFSVVGASRREIALVRLAEAAAVGAIAAALGGLAGMVGGYFVVTEALRVDWAPSAFVFVLPVVLGVASSVVAGAVGGLGAVPGGRGQLVRHLAA</sequence>
<feature type="transmembrane region" description="Helical" evidence="6">
    <location>
        <begin position="30"/>
        <end position="57"/>
    </location>
</feature>
<feature type="transmembrane region" description="Helical" evidence="6">
    <location>
        <begin position="441"/>
        <end position="465"/>
    </location>
</feature>
<evidence type="ECO:0000256" key="5">
    <source>
        <dbReference type="ARBA" id="ARBA00023136"/>
    </source>
</evidence>
<organism evidence="9 10">
    <name type="scientific">Hwanghaeella grinnelliae</name>
    <dbReference type="NCBI Taxonomy" id="2500179"/>
    <lineage>
        <taxon>Bacteria</taxon>
        <taxon>Pseudomonadati</taxon>
        <taxon>Pseudomonadota</taxon>
        <taxon>Alphaproteobacteria</taxon>
        <taxon>Rhodospirillales</taxon>
        <taxon>Rhodospirillaceae</taxon>
        <taxon>Hwanghaeella</taxon>
    </lineage>
</organism>
<feature type="transmembrane region" description="Helical" evidence="6">
    <location>
        <begin position="779"/>
        <end position="805"/>
    </location>
</feature>
<evidence type="ECO:0000256" key="3">
    <source>
        <dbReference type="ARBA" id="ARBA00022692"/>
    </source>
</evidence>
<protein>
    <submittedName>
        <fullName evidence="9">FtsX-like permease family protein</fullName>
    </submittedName>
</protein>
<dbReference type="PANTHER" id="PTHR30287:SF1">
    <property type="entry name" value="INNER MEMBRANE PROTEIN"/>
    <property type="match status" value="1"/>
</dbReference>
<evidence type="ECO:0000259" key="7">
    <source>
        <dbReference type="Pfam" id="PF02687"/>
    </source>
</evidence>
<keyword evidence="5 6" id="KW-0472">Membrane</keyword>
<feature type="transmembrane region" description="Helical" evidence="6">
    <location>
        <begin position="417"/>
        <end position="435"/>
    </location>
</feature>
<evidence type="ECO:0000313" key="10">
    <source>
        <dbReference type="Proteomes" id="UP000287447"/>
    </source>
</evidence>
<feature type="domain" description="ABC3 transporter permease C-terminal" evidence="7">
    <location>
        <begin position="282"/>
        <end position="385"/>
    </location>
</feature>
<keyword evidence="3 6" id="KW-0812">Transmembrane</keyword>
<dbReference type="RefSeq" id="WP_127765463.1">
    <property type="nucleotide sequence ID" value="NZ_SADE01000002.1"/>
</dbReference>
<keyword evidence="10" id="KW-1185">Reference proteome</keyword>
<dbReference type="InterPro" id="IPR025857">
    <property type="entry name" value="MacB_PCD"/>
</dbReference>
<dbReference type="Pfam" id="PF02687">
    <property type="entry name" value="FtsX"/>
    <property type="match status" value="2"/>
</dbReference>
<name>A0A437QN74_9PROT</name>
<feature type="transmembrane region" description="Helical" evidence="6">
    <location>
        <begin position="324"/>
        <end position="354"/>
    </location>
</feature>
<dbReference type="EMBL" id="SADE01000002">
    <property type="protein sequence ID" value="RVU35986.1"/>
    <property type="molecule type" value="Genomic_DNA"/>
</dbReference>
<keyword evidence="4 6" id="KW-1133">Transmembrane helix</keyword>
<dbReference type="Proteomes" id="UP000287447">
    <property type="component" value="Unassembled WGS sequence"/>
</dbReference>
<dbReference type="AlphaFoldDB" id="A0A437QN74"/>
<gene>
    <name evidence="9" type="ORF">EOI86_12105</name>
</gene>
<comment type="subcellular location">
    <subcellularLocation>
        <location evidence="1">Cell membrane</location>
        <topology evidence="1">Multi-pass membrane protein</topology>
    </subcellularLocation>
</comment>
<dbReference type="InterPro" id="IPR003838">
    <property type="entry name" value="ABC3_permease_C"/>
</dbReference>
<proteinExistence type="predicted"/>
<dbReference type="InterPro" id="IPR038766">
    <property type="entry name" value="Membrane_comp_ABC_pdt"/>
</dbReference>
<evidence type="ECO:0000256" key="6">
    <source>
        <dbReference type="SAM" id="Phobius"/>
    </source>
</evidence>
<feature type="transmembrane region" description="Helical" evidence="6">
    <location>
        <begin position="279"/>
        <end position="303"/>
    </location>
</feature>